<reference evidence="2" key="1">
    <citation type="submission" date="2021-02" db="EMBL/GenBank/DDBJ databases">
        <authorList>
            <person name="Nowell W R."/>
        </authorList>
    </citation>
    <scope>NUCLEOTIDE SEQUENCE</scope>
</reference>
<evidence type="ECO:0000313" key="2">
    <source>
        <dbReference type="EMBL" id="CAF1166750.1"/>
    </source>
</evidence>
<keyword evidence="1" id="KW-0472">Membrane</keyword>
<keyword evidence="1" id="KW-0812">Transmembrane</keyword>
<keyword evidence="1" id="KW-1133">Transmembrane helix</keyword>
<evidence type="ECO:0000256" key="1">
    <source>
        <dbReference type="SAM" id="Phobius"/>
    </source>
</evidence>
<evidence type="ECO:0000313" key="3">
    <source>
        <dbReference type="Proteomes" id="UP000663889"/>
    </source>
</evidence>
<dbReference type="EMBL" id="CAJNOU010001193">
    <property type="protein sequence ID" value="CAF1166750.1"/>
    <property type="molecule type" value="Genomic_DNA"/>
</dbReference>
<feature type="transmembrane region" description="Helical" evidence="1">
    <location>
        <begin position="46"/>
        <end position="67"/>
    </location>
</feature>
<sequence length="127" mass="14500">MQYNNVDTSLSDAIMLIDQDNNQLSSSSSLQQNTVLQKKLIRLYRIALAILLVLLLICLIILFVTFLHKNQYHHIINPPVSLQLSACNDMNGTSINNNNKVNWLHLNKQQLIAALSQFKIIQRSRTT</sequence>
<comment type="caution">
    <text evidence="2">The sequence shown here is derived from an EMBL/GenBank/DDBJ whole genome shotgun (WGS) entry which is preliminary data.</text>
</comment>
<protein>
    <submittedName>
        <fullName evidence="2">Uncharacterized protein</fullName>
    </submittedName>
</protein>
<accession>A0A814TWG7</accession>
<proteinExistence type="predicted"/>
<dbReference type="AlphaFoldDB" id="A0A814TWG7"/>
<organism evidence="2 3">
    <name type="scientific">Rotaria sordida</name>
    <dbReference type="NCBI Taxonomy" id="392033"/>
    <lineage>
        <taxon>Eukaryota</taxon>
        <taxon>Metazoa</taxon>
        <taxon>Spiralia</taxon>
        <taxon>Gnathifera</taxon>
        <taxon>Rotifera</taxon>
        <taxon>Eurotatoria</taxon>
        <taxon>Bdelloidea</taxon>
        <taxon>Philodinida</taxon>
        <taxon>Philodinidae</taxon>
        <taxon>Rotaria</taxon>
    </lineage>
</organism>
<name>A0A814TWG7_9BILA</name>
<gene>
    <name evidence="2" type="ORF">SEV965_LOCUS19285</name>
</gene>
<dbReference type="Proteomes" id="UP000663889">
    <property type="component" value="Unassembled WGS sequence"/>
</dbReference>